<dbReference type="GO" id="GO:0005737">
    <property type="term" value="C:cytoplasm"/>
    <property type="evidence" value="ECO:0007669"/>
    <property type="project" value="TreeGrafter"/>
</dbReference>
<evidence type="ECO:0000313" key="3">
    <source>
        <dbReference type="EMBL" id="CDO54581.1"/>
    </source>
</evidence>
<feature type="region of interest" description="Disordered" evidence="2">
    <location>
        <begin position="139"/>
        <end position="171"/>
    </location>
</feature>
<feature type="compositionally biased region" description="Basic and acidic residues" evidence="2">
    <location>
        <begin position="235"/>
        <end position="245"/>
    </location>
</feature>
<feature type="compositionally biased region" description="Low complexity" evidence="2">
    <location>
        <begin position="363"/>
        <end position="372"/>
    </location>
</feature>
<accession>A0A0J9XAS7</accession>
<dbReference type="GO" id="GO:0019888">
    <property type="term" value="F:protein phosphatase regulator activity"/>
    <property type="evidence" value="ECO:0007669"/>
    <property type="project" value="InterPro"/>
</dbReference>
<feature type="compositionally biased region" description="Acidic residues" evidence="2">
    <location>
        <begin position="148"/>
        <end position="161"/>
    </location>
</feature>
<feature type="compositionally biased region" description="Low complexity" evidence="2">
    <location>
        <begin position="334"/>
        <end position="343"/>
    </location>
</feature>
<dbReference type="PANTHER" id="PTHR16487:SF0">
    <property type="entry name" value="PROTEIN PHOSPHATASE 4 REGULATORY SUBUNIT 2-RELATED"/>
    <property type="match status" value="1"/>
</dbReference>
<keyword evidence="4" id="KW-1185">Reference proteome</keyword>
<dbReference type="OrthoDB" id="341898at2759"/>
<comment type="similarity">
    <text evidence="1">Belongs to the PPP4R2 family.</text>
</comment>
<proteinExistence type="inferred from homology"/>
<gene>
    <name evidence="3" type="ORF">BN980_GECA08s01385g</name>
</gene>
<feature type="compositionally biased region" description="Basic and acidic residues" evidence="2">
    <location>
        <begin position="420"/>
        <end position="438"/>
    </location>
</feature>
<dbReference type="InterPro" id="IPR015267">
    <property type="entry name" value="PPP4R2"/>
</dbReference>
<feature type="compositionally biased region" description="Polar residues" evidence="2">
    <location>
        <begin position="373"/>
        <end position="387"/>
    </location>
</feature>
<sequence>MSLIPALEKIVQTGDFDPSESTLEWTTIVEKIQQNLEEIVKSNFSPPGSTSFEDYRYLDPLTKESFSIKDLVANINQKLTDNFLDSPPFTVQRLAELIVNPTTFYSSDQPQKFLSALGHVLSVSSTTEDFERLDTEALIKESQTSRNDDDDENELIGEQEESNSLNNCGGRSPSLLSQAASVVVMSPIPWASAATFEQQQDFDEDISMLENDEMTKTSSLACDVDLPLDESKLLEEEQASERDEPLPDQPLTDQNSEDSSYLADMPSATSTKALSTCQSPDNLEEKQVSTEDQSENHEEKQNSPHHLISDTSASKETQSPSGSQSPEKTKLQHSSQPQEQESSDSQKSENEEDQSLNKETSSEEPASSTTSTLNDLASDSKPTQSNLLDDDKKTETGTPEATKHELNDDKSNASLVSKNSSEKSEIASPVKEKRKEPSDTEPDATSSDLAETKLLGEKRRKLSVEPDEF</sequence>
<evidence type="ECO:0000313" key="4">
    <source>
        <dbReference type="Proteomes" id="UP000242525"/>
    </source>
</evidence>
<dbReference type="AlphaFoldDB" id="A0A0J9XAS7"/>
<feature type="compositionally biased region" description="Polar residues" evidence="2">
    <location>
        <begin position="267"/>
        <end position="281"/>
    </location>
</feature>
<dbReference type="GO" id="GO:0005634">
    <property type="term" value="C:nucleus"/>
    <property type="evidence" value="ECO:0007669"/>
    <property type="project" value="TreeGrafter"/>
</dbReference>
<dbReference type="PANTHER" id="PTHR16487">
    <property type="entry name" value="PPP4R2-RELATED PROTEIN"/>
    <property type="match status" value="1"/>
</dbReference>
<feature type="region of interest" description="Disordered" evidence="2">
    <location>
        <begin position="235"/>
        <end position="469"/>
    </location>
</feature>
<feature type="compositionally biased region" description="Basic and acidic residues" evidence="2">
    <location>
        <begin position="283"/>
        <end position="302"/>
    </location>
</feature>
<protein>
    <submittedName>
        <fullName evidence="3">Uncharacterized protein</fullName>
    </submittedName>
</protein>
<comment type="caution">
    <text evidence="3">The sequence shown here is derived from an EMBL/GenBank/DDBJ whole genome shotgun (WGS) entry which is preliminary data.</text>
</comment>
<name>A0A0J9XAS7_GEOCN</name>
<organism evidence="3 4">
    <name type="scientific">Geotrichum candidum</name>
    <name type="common">Oospora lactis</name>
    <name type="synonym">Dipodascus geotrichum</name>
    <dbReference type="NCBI Taxonomy" id="1173061"/>
    <lineage>
        <taxon>Eukaryota</taxon>
        <taxon>Fungi</taxon>
        <taxon>Dikarya</taxon>
        <taxon>Ascomycota</taxon>
        <taxon>Saccharomycotina</taxon>
        <taxon>Dipodascomycetes</taxon>
        <taxon>Dipodascales</taxon>
        <taxon>Dipodascaceae</taxon>
        <taxon>Geotrichum</taxon>
    </lineage>
</organism>
<dbReference type="EMBL" id="CCBN010000008">
    <property type="protein sequence ID" value="CDO54581.1"/>
    <property type="molecule type" value="Genomic_DNA"/>
</dbReference>
<dbReference type="STRING" id="1173061.A0A0J9XAS7"/>
<reference evidence="3" key="1">
    <citation type="submission" date="2014-03" db="EMBL/GenBank/DDBJ databases">
        <authorList>
            <person name="Casaregola S."/>
        </authorList>
    </citation>
    <scope>NUCLEOTIDE SEQUENCE [LARGE SCALE GENOMIC DNA]</scope>
    <source>
        <strain evidence="3">CLIB 918</strain>
    </source>
</reference>
<evidence type="ECO:0000256" key="1">
    <source>
        <dbReference type="ARBA" id="ARBA00009207"/>
    </source>
</evidence>
<feature type="compositionally biased region" description="Polar residues" evidence="2">
    <location>
        <begin position="162"/>
        <end position="171"/>
    </location>
</feature>
<evidence type="ECO:0000256" key="2">
    <source>
        <dbReference type="SAM" id="MobiDB-lite"/>
    </source>
</evidence>
<feature type="compositionally biased region" description="Basic and acidic residues" evidence="2">
    <location>
        <begin position="389"/>
        <end position="411"/>
    </location>
</feature>
<dbReference type="GO" id="GO:0030289">
    <property type="term" value="C:protein phosphatase 4 complex"/>
    <property type="evidence" value="ECO:0007669"/>
    <property type="project" value="InterPro"/>
</dbReference>
<feature type="compositionally biased region" description="Polar residues" evidence="2">
    <location>
        <begin position="309"/>
        <end position="326"/>
    </location>
</feature>
<dbReference type="Proteomes" id="UP000242525">
    <property type="component" value="Unassembled WGS sequence"/>
</dbReference>